<accession>A0ACA9MR42</accession>
<dbReference type="EMBL" id="CAJVQC010009597">
    <property type="protein sequence ID" value="CAG8606611.1"/>
    <property type="molecule type" value="Genomic_DNA"/>
</dbReference>
<reference evidence="1" key="1">
    <citation type="submission" date="2021-06" db="EMBL/GenBank/DDBJ databases">
        <authorList>
            <person name="Kallberg Y."/>
            <person name="Tangrot J."/>
            <person name="Rosling A."/>
        </authorList>
    </citation>
    <scope>NUCLEOTIDE SEQUENCE</scope>
    <source>
        <strain evidence="1">MA461A</strain>
    </source>
</reference>
<gene>
    <name evidence="1" type="ORF">RPERSI_LOCUS6131</name>
</gene>
<protein>
    <submittedName>
        <fullName evidence="1">36678_t:CDS:1</fullName>
    </submittedName>
</protein>
<name>A0ACA9MR42_9GLOM</name>
<evidence type="ECO:0000313" key="1">
    <source>
        <dbReference type="EMBL" id="CAG8606611.1"/>
    </source>
</evidence>
<keyword evidence="2" id="KW-1185">Reference proteome</keyword>
<sequence>MPVAILGIQIILWCFDVQNNSKFKVVIGDGNDIDDLKEAIKEKCEYGFASHLLKLWRVNTDQTIFEESLNNELKDTAKTIGETFCGVQGGNIRVVVRAPDTEQLSATGGEQELKRHIDEIADKINSKVDGLNDEMRGLNREVKRVCFAADAWYSAIGTFTKTEKGKFVQERGVKIQFHLDLTKKEKVQDYFIDECKAFENYVNIQNKLIVRDTHFSPLLDTRKPDFVFIPSNSSLDPLSVVAIGKIKKQVEPSLKFGEETVKLVRSIGVGRTSVVYEGIYKDISVAVKMMKKANYLSCIERERAVLEELSKLDSPHIPKILFYDKNTLVMTPLGKRINNLQKTDIKDIINTLKHVHSYEYVYRDLRKYNYLRNLDDSKKTILIIDWGYSTRNREDTAFVGALECMPDE</sequence>
<comment type="caution">
    <text evidence="1">The sequence shown here is derived from an EMBL/GenBank/DDBJ whole genome shotgun (WGS) entry which is preliminary data.</text>
</comment>
<evidence type="ECO:0000313" key="2">
    <source>
        <dbReference type="Proteomes" id="UP000789920"/>
    </source>
</evidence>
<organism evidence="1 2">
    <name type="scientific">Racocetra persica</name>
    <dbReference type="NCBI Taxonomy" id="160502"/>
    <lineage>
        <taxon>Eukaryota</taxon>
        <taxon>Fungi</taxon>
        <taxon>Fungi incertae sedis</taxon>
        <taxon>Mucoromycota</taxon>
        <taxon>Glomeromycotina</taxon>
        <taxon>Glomeromycetes</taxon>
        <taxon>Diversisporales</taxon>
        <taxon>Gigasporaceae</taxon>
        <taxon>Racocetra</taxon>
    </lineage>
</organism>
<dbReference type="Proteomes" id="UP000789920">
    <property type="component" value="Unassembled WGS sequence"/>
</dbReference>
<proteinExistence type="predicted"/>
<feature type="non-terminal residue" evidence="1">
    <location>
        <position position="408"/>
    </location>
</feature>